<evidence type="ECO:0000313" key="1">
    <source>
        <dbReference type="EMBL" id="KAJ2755261.1"/>
    </source>
</evidence>
<reference evidence="1" key="1">
    <citation type="submission" date="2022-07" db="EMBL/GenBank/DDBJ databases">
        <title>Phylogenomic reconstructions and comparative analyses of Kickxellomycotina fungi.</title>
        <authorList>
            <person name="Reynolds N.K."/>
            <person name="Stajich J.E."/>
            <person name="Barry K."/>
            <person name="Grigoriev I.V."/>
            <person name="Crous P."/>
            <person name="Smith M.E."/>
        </authorList>
    </citation>
    <scope>NUCLEOTIDE SEQUENCE</scope>
    <source>
        <strain evidence="1">BCRC 34297</strain>
    </source>
</reference>
<keyword evidence="2" id="KW-1185">Reference proteome</keyword>
<organism evidence="1 2">
    <name type="scientific">Coemansia pectinata</name>
    <dbReference type="NCBI Taxonomy" id="1052879"/>
    <lineage>
        <taxon>Eukaryota</taxon>
        <taxon>Fungi</taxon>
        <taxon>Fungi incertae sedis</taxon>
        <taxon>Zoopagomycota</taxon>
        <taxon>Kickxellomycotina</taxon>
        <taxon>Kickxellomycetes</taxon>
        <taxon>Kickxellales</taxon>
        <taxon>Kickxellaceae</taxon>
        <taxon>Coemansia</taxon>
    </lineage>
</organism>
<evidence type="ECO:0000313" key="2">
    <source>
        <dbReference type="Proteomes" id="UP001140011"/>
    </source>
</evidence>
<accession>A0A9W8GXH0</accession>
<dbReference type="Proteomes" id="UP001140011">
    <property type="component" value="Unassembled WGS sequence"/>
</dbReference>
<proteinExistence type="predicted"/>
<protein>
    <submittedName>
        <fullName evidence="1">Uncharacterized protein</fullName>
    </submittedName>
</protein>
<sequence length="106" mass="12355">MSSDVAANILFGDLRYSYDTQRARVGELRVAAEQLEAQFLTSVRDCATRSSKSISIGERKSHDELRRTLNRTRLQLADEVKLLQWLRRRHNMAVINRKARNCYLVF</sequence>
<comment type="caution">
    <text evidence="1">The sequence shown here is derived from an EMBL/GenBank/DDBJ whole genome shotgun (WGS) entry which is preliminary data.</text>
</comment>
<name>A0A9W8GXH0_9FUNG</name>
<dbReference type="OrthoDB" id="5564818at2759"/>
<dbReference type="AlphaFoldDB" id="A0A9W8GXH0"/>
<dbReference type="EMBL" id="JANBUH010000071">
    <property type="protein sequence ID" value="KAJ2755261.1"/>
    <property type="molecule type" value="Genomic_DNA"/>
</dbReference>
<gene>
    <name evidence="1" type="ORF">GGI19_001790</name>
</gene>